<protein>
    <submittedName>
        <fullName evidence="1">Uncharacterized protein</fullName>
    </submittedName>
</protein>
<comment type="caution">
    <text evidence="1">The sequence shown here is derived from an EMBL/GenBank/DDBJ whole genome shotgun (WGS) entry which is preliminary data.</text>
</comment>
<proteinExistence type="predicted"/>
<dbReference type="EMBL" id="QLLL01000006">
    <property type="protein sequence ID" value="RAJ02636.1"/>
    <property type="molecule type" value="Genomic_DNA"/>
</dbReference>
<gene>
    <name evidence="1" type="ORF">LX64_03656</name>
</gene>
<evidence type="ECO:0000313" key="2">
    <source>
        <dbReference type="Proteomes" id="UP000249547"/>
    </source>
</evidence>
<dbReference type="Proteomes" id="UP000249547">
    <property type="component" value="Unassembled WGS sequence"/>
</dbReference>
<dbReference type="AlphaFoldDB" id="A0A327QDA0"/>
<evidence type="ECO:0000313" key="1">
    <source>
        <dbReference type="EMBL" id="RAJ02636.1"/>
    </source>
</evidence>
<sequence length="79" mass="8864">MNIEQQIVLLRKELASGEVRLNSSGTSFFLGGEQQRKLSLICDVLRLSKTDALNGLVDYYWKHHGPTIKDAALNNMEGM</sequence>
<reference evidence="1 2" key="1">
    <citation type="submission" date="2018-06" db="EMBL/GenBank/DDBJ databases">
        <title>Genomic Encyclopedia of Archaeal and Bacterial Type Strains, Phase II (KMG-II): from individual species to whole genera.</title>
        <authorList>
            <person name="Goeker M."/>
        </authorList>
    </citation>
    <scope>NUCLEOTIDE SEQUENCE [LARGE SCALE GENOMIC DNA]</scope>
    <source>
        <strain evidence="1 2">DSM 23857</strain>
    </source>
</reference>
<keyword evidence="2" id="KW-1185">Reference proteome</keyword>
<dbReference type="RefSeq" id="WP_111599061.1">
    <property type="nucleotide sequence ID" value="NZ_QLLL01000006.1"/>
</dbReference>
<name>A0A327QDA0_9BACT</name>
<organism evidence="1 2">
    <name type="scientific">Chitinophaga skermanii</name>
    <dbReference type="NCBI Taxonomy" id="331697"/>
    <lineage>
        <taxon>Bacteria</taxon>
        <taxon>Pseudomonadati</taxon>
        <taxon>Bacteroidota</taxon>
        <taxon>Chitinophagia</taxon>
        <taxon>Chitinophagales</taxon>
        <taxon>Chitinophagaceae</taxon>
        <taxon>Chitinophaga</taxon>
    </lineage>
</organism>
<accession>A0A327QDA0</accession>